<accession>A0A2P2R4N6</accession>
<sequence length="32" mass="3580">MVGIYKRKWMIIFVPPPPFFLGVELGGKCGAK</sequence>
<evidence type="ECO:0000313" key="1">
    <source>
        <dbReference type="EMBL" id="MBX74165.1"/>
    </source>
</evidence>
<protein>
    <submittedName>
        <fullName evidence="1">Uncharacterized protein</fullName>
    </submittedName>
</protein>
<name>A0A2P2R4N6_RHIMU</name>
<dbReference type="EMBL" id="GGEC01093681">
    <property type="protein sequence ID" value="MBX74165.1"/>
    <property type="molecule type" value="Transcribed_RNA"/>
</dbReference>
<dbReference type="AlphaFoldDB" id="A0A2P2R4N6"/>
<proteinExistence type="predicted"/>
<reference evidence="1" key="1">
    <citation type="submission" date="2018-02" db="EMBL/GenBank/DDBJ databases">
        <title>Rhizophora mucronata_Transcriptome.</title>
        <authorList>
            <person name="Meera S.P."/>
            <person name="Sreeshan A."/>
            <person name="Augustine A."/>
        </authorList>
    </citation>
    <scope>NUCLEOTIDE SEQUENCE</scope>
    <source>
        <tissue evidence="1">Leaf</tissue>
    </source>
</reference>
<organism evidence="1">
    <name type="scientific">Rhizophora mucronata</name>
    <name type="common">Asiatic mangrove</name>
    <dbReference type="NCBI Taxonomy" id="61149"/>
    <lineage>
        <taxon>Eukaryota</taxon>
        <taxon>Viridiplantae</taxon>
        <taxon>Streptophyta</taxon>
        <taxon>Embryophyta</taxon>
        <taxon>Tracheophyta</taxon>
        <taxon>Spermatophyta</taxon>
        <taxon>Magnoliopsida</taxon>
        <taxon>eudicotyledons</taxon>
        <taxon>Gunneridae</taxon>
        <taxon>Pentapetalae</taxon>
        <taxon>rosids</taxon>
        <taxon>fabids</taxon>
        <taxon>Malpighiales</taxon>
        <taxon>Rhizophoraceae</taxon>
        <taxon>Rhizophora</taxon>
    </lineage>
</organism>